<dbReference type="STRING" id="1280950.HJO_07307"/>
<evidence type="ECO:0000313" key="6">
    <source>
        <dbReference type="EMBL" id="KCZ92743.1"/>
    </source>
</evidence>
<dbReference type="Pfam" id="PF00126">
    <property type="entry name" value="HTH_1"/>
    <property type="match status" value="1"/>
</dbReference>
<evidence type="ECO:0000256" key="4">
    <source>
        <dbReference type="ARBA" id="ARBA00023163"/>
    </source>
</evidence>
<evidence type="ECO:0000256" key="1">
    <source>
        <dbReference type="ARBA" id="ARBA00009437"/>
    </source>
</evidence>
<dbReference type="CDD" id="cd08411">
    <property type="entry name" value="PBP2_OxyR"/>
    <property type="match status" value="1"/>
</dbReference>
<reference evidence="6 7" key="1">
    <citation type="journal article" date="2014" name="Antonie Van Leeuwenhoek">
        <title>Hyphomonas beringensis sp. nov. and Hyphomonas chukchiensis sp. nov., isolated from surface seawater of the Bering Sea and Chukchi Sea.</title>
        <authorList>
            <person name="Li C."/>
            <person name="Lai Q."/>
            <person name="Li G."/>
            <person name="Dong C."/>
            <person name="Wang J."/>
            <person name="Liao Y."/>
            <person name="Shao Z."/>
        </authorList>
    </citation>
    <scope>NUCLEOTIDE SEQUENCE [LARGE SCALE GENOMIC DNA]</scope>
    <source>
        <strain evidence="6 7">MHS-2</strain>
    </source>
</reference>
<evidence type="ECO:0000259" key="5">
    <source>
        <dbReference type="PROSITE" id="PS50931"/>
    </source>
</evidence>
<feature type="domain" description="HTH lysR-type" evidence="5">
    <location>
        <begin position="4"/>
        <end position="61"/>
    </location>
</feature>
<dbReference type="EMBL" id="ARYK01000003">
    <property type="protein sequence ID" value="KCZ92743.1"/>
    <property type="molecule type" value="Genomic_DNA"/>
</dbReference>
<dbReference type="PANTHER" id="PTHR30346">
    <property type="entry name" value="TRANSCRIPTIONAL DUAL REGULATOR HCAR-RELATED"/>
    <property type="match status" value="1"/>
</dbReference>
<dbReference type="PATRIC" id="fig|1280950.3.peg.1464"/>
<dbReference type="InterPro" id="IPR036388">
    <property type="entry name" value="WH-like_DNA-bd_sf"/>
</dbReference>
<sequence>MAIPTLRQLQFLTALGETGSFSRAAEACCVTQPTLSAGIKELEELLGVKLADREARGARLTHAGDLAAARASALLADTHALVQAVQSAGALLTGPFHLGAIPTIAPFVLPQVVKALSSTYPALRLYLREDKTSRLIDQLKTRTLDAALIGLPWDAPGIETLSLFDDEFLFASSTSHPLAKKNGLSPDDLVGEDILLLEDGHCLRDHALSICRPAAGDRAGQVAATSLGTLVNMLAGGIGVSLLPRLAVDHGLAISNDVAVREFTTPVIGRQVGIAWKAGSPCEADARKIGEIMKAVIVG</sequence>
<dbReference type="RefSeq" id="WP_035615600.1">
    <property type="nucleotide sequence ID" value="NZ_ARYK01000003.1"/>
</dbReference>
<evidence type="ECO:0000313" key="7">
    <source>
        <dbReference type="Proteomes" id="UP000025171"/>
    </source>
</evidence>
<keyword evidence="4" id="KW-0804">Transcription</keyword>
<gene>
    <name evidence="6" type="ORF">HJO_07307</name>
</gene>
<dbReference type="InterPro" id="IPR005119">
    <property type="entry name" value="LysR_subst-bd"/>
</dbReference>
<name>A0A059FQK6_9PROT</name>
<protein>
    <submittedName>
        <fullName evidence="6">Putative oxidative stress regulatory protein OxyR</fullName>
    </submittedName>
</protein>
<dbReference type="Gene3D" id="3.40.190.10">
    <property type="entry name" value="Periplasmic binding protein-like II"/>
    <property type="match status" value="2"/>
</dbReference>
<dbReference type="FunFam" id="1.10.10.10:FF:000001">
    <property type="entry name" value="LysR family transcriptional regulator"/>
    <property type="match status" value="1"/>
</dbReference>
<comment type="caution">
    <text evidence="6">The sequence shown here is derived from an EMBL/GenBank/DDBJ whole genome shotgun (WGS) entry which is preliminary data.</text>
</comment>
<dbReference type="Proteomes" id="UP000025171">
    <property type="component" value="Unassembled WGS sequence"/>
</dbReference>
<dbReference type="PROSITE" id="PS50931">
    <property type="entry name" value="HTH_LYSR"/>
    <property type="match status" value="1"/>
</dbReference>
<accession>A0A059FQK6</accession>
<dbReference type="SUPFAM" id="SSF46785">
    <property type="entry name" value="Winged helix' DNA-binding domain"/>
    <property type="match status" value="1"/>
</dbReference>
<evidence type="ECO:0000256" key="3">
    <source>
        <dbReference type="ARBA" id="ARBA00023125"/>
    </source>
</evidence>
<dbReference type="OrthoDB" id="9775392at2"/>
<dbReference type="GO" id="GO:0003677">
    <property type="term" value="F:DNA binding"/>
    <property type="evidence" value="ECO:0007669"/>
    <property type="project" value="UniProtKB-KW"/>
</dbReference>
<comment type="similarity">
    <text evidence="1">Belongs to the LysR transcriptional regulatory family.</text>
</comment>
<dbReference type="Gene3D" id="1.10.10.10">
    <property type="entry name" value="Winged helix-like DNA-binding domain superfamily/Winged helix DNA-binding domain"/>
    <property type="match status" value="1"/>
</dbReference>
<keyword evidence="7" id="KW-1185">Reference proteome</keyword>
<organism evidence="6 7">
    <name type="scientific">Hyphomonas johnsonii MHS-2</name>
    <dbReference type="NCBI Taxonomy" id="1280950"/>
    <lineage>
        <taxon>Bacteria</taxon>
        <taxon>Pseudomonadati</taxon>
        <taxon>Pseudomonadota</taxon>
        <taxon>Alphaproteobacteria</taxon>
        <taxon>Hyphomonadales</taxon>
        <taxon>Hyphomonadaceae</taxon>
        <taxon>Hyphomonas</taxon>
    </lineage>
</organism>
<dbReference type="GO" id="GO:0003700">
    <property type="term" value="F:DNA-binding transcription factor activity"/>
    <property type="evidence" value="ECO:0007669"/>
    <property type="project" value="InterPro"/>
</dbReference>
<dbReference type="AlphaFoldDB" id="A0A059FQK6"/>
<dbReference type="InterPro" id="IPR036390">
    <property type="entry name" value="WH_DNA-bd_sf"/>
</dbReference>
<dbReference type="GO" id="GO:0032993">
    <property type="term" value="C:protein-DNA complex"/>
    <property type="evidence" value="ECO:0007669"/>
    <property type="project" value="TreeGrafter"/>
</dbReference>
<dbReference type="eggNOG" id="COG0583">
    <property type="taxonomic scope" value="Bacteria"/>
</dbReference>
<evidence type="ECO:0000256" key="2">
    <source>
        <dbReference type="ARBA" id="ARBA00023015"/>
    </source>
</evidence>
<dbReference type="PANTHER" id="PTHR30346:SF10">
    <property type="entry name" value="TRANSCRIPTIONAL REGULATOR OF OXIDATIVE STRESS OXYR"/>
    <property type="match status" value="1"/>
</dbReference>
<proteinExistence type="inferred from homology"/>
<dbReference type="InterPro" id="IPR000847">
    <property type="entry name" value="LysR_HTH_N"/>
</dbReference>
<dbReference type="PRINTS" id="PR00039">
    <property type="entry name" value="HTHLYSR"/>
</dbReference>
<keyword evidence="2" id="KW-0805">Transcription regulation</keyword>
<dbReference type="Pfam" id="PF03466">
    <property type="entry name" value="LysR_substrate"/>
    <property type="match status" value="1"/>
</dbReference>
<dbReference type="SUPFAM" id="SSF53850">
    <property type="entry name" value="Periplasmic binding protein-like II"/>
    <property type="match status" value="1"/>
</dbReference>
<keyword evidence="3" id="KW-0238">DNA-binding</keyword>